<accession>A0AAV9B531</accession>
<dbReference type="PANTHER" id="PTHR23019">
    <property type="entry name" value="NUCLEAR PORE MEMBRANE GLYCOPROTEIN GP210-RELATED"/>
    <property type="match status" value="1"/>
</dbReference>
<evidence type="ECO:0000256" key="2">
    <source>
        <dbReference type="SAM" id="Phobius"/>
    </source>
</evidence>
<dbReference type="EMBL" id="JAUJYN010000005">
    <property type="protein sequence ID" value="KAK1271586.1"/>
    <property type="molecule type" value="Genomic_DNA"/>
</dbReference>
<dbReference type="InterPro" id="IPR055099">
    <property type="entry name" value="Ig_NUP210_7th"/>
</dbReference>
<evidence type="ECO:0000313" key="6">
    <source>
        <dbReference type="EMBL" id="KAK1271586.1"/>
    </source>
</evidence>
<reference evidence="6" key="2">
    <citation type="submission" date="2023-06" db="EMBL/GenBank/DDBJ databases">
        <authorList>
            <person name="Ma L."/>
            <person name="Liu K.-W."/>
            <person name="Li Z."/>
            <person name="Hsiao Y.-Y."/>
            <person name="Qi Y."/>
            <person name="Fu T."/>
            <person name="Tang G."/>
            <person name="Zhang D."/>
            <person name="Sun W.-H."/>
            <person name="Liu D.-K."/>
            <person name="Li Y."/>
            <person name="Chen G.-Z."/>
            <person name="Liu X.-D."/>
            <person name="Liao X.-Y."/>
            <person name="Jiang Y.-T."/>
            <person name="Yu X."/>
            <person name="Hao Y."/>
            <person name="Huang J."/>
            <person name="Zhao X.-W."/>
            <person name="Ke S."/>
            <person name="Chen Y.-Y."/>
            <person name="Wu W.-L."/>
            <person name="Hsu J.-L."/>
            <person name="Lin Y.-F."/>
            <person name="Huang M.-D."/>
            <person name="Li C.-Y."/>
            <person name="Huang L."/>
            <person name="Wang Z.-W."/>
            <person name="Zhao X."/>
            <person name="Zhong W.-Y."/>
            <person name="Peng D.-H."/>
            <person name="Ahmad S."/>
            <person name="Lan S."/>
            <person name="Zhang J.-S."/>
            <person name="Tsai W.-C."/>
            <person name="Van De Peer Y."/>
            <person name="Liu Z.-J."/>
        </authorList>
    </citation>
    <scope>NUCLEOTIDE SEQUENCE</scope>
    <source>
        <strain evidence="6">SCP</strain>
        <tissue evidence="6">Leaves</tissue>
    </source>
</reference>
<evidence type="ECO:0000259" key="4">
    <source>
        <dbReference type="Pfam" id="PF22969"/>
    </source>
</evidence>
<proteinExistence type="predicted"/>
<dbReference type="InterPro" id="IPR045197">
    <property type="entry name" value="NUP210-like"/>
</dbReference>
<evidence type="ECO:0008006" key="8">
    <source>
        <dbReference type="Google" id="ProtNLM"/>
    </source>
</evidence>
<keyword evidence="2" id="KW-0472">Membrane</keyword>
<dbReference type="InterPro" id="IPR008964">
    <property type="entry name" value="Invasin/intimin_cell_adhesion"/>
</dbReference>
<feature type="domain" description="NUP210 Ig-like" evidence="4">
    <location>
        <begin position="49"/>
        <end position="150"/>
    </location>
</feature>
<dbReference type="PANTHER" id="PTHR23019:SF0">
    <property type="entry name" value="NUCLEAR PORE MEMBRANE GLYCOPROTEIN 210"/>
    <property type="match status" value="1"/>
</dbReference>
<feature type="domain" description="Nuclear pore complex protein GP210 C-terminal Ig-like" evidence="5">
    <location>
        <begin position="1215"/>
        <end position="1295"/>
    </location>
</feature>
<protein>
    <recommendedName>
        <fullName evidence="8">Nuclear pore membrane glycoprotein 210</fullName>
    </recommendedName>
</protein>
<feature type="region of interest" description="Disordered" evidence="1">
    <location>
        <begin position="1336"/>
        <end position="1367"/>
    </location>
</feature>
<reference evidence="6" key="1">
    <citation type="journal article" date="2023" name="Nat. Commun.">
        <title>Diploid and tetraploid genomes of Acorus and the evolution of monocots.</title>
        <authorList>
            <person name="Ma L."/>
            <person name="Liu K.W."/>
            <person name="Li Z."/>
            <person name="Hsiao Y.Y."/>
            <person name="Qi Y."/>
            <person name="Fu T."/>
            <person name="Tang G.D."/>
            <person name="Zhang D."/>
            <person name="Sun W.H."/>
            <person name="Liu D.K."/>
            <person name="Li Y."/>
            <person name="Chen G.Z."/>
            <person name="Liu X.D."/>
            <person name="Liao X.Y."/>
            <person name="Jiang Y.T."/>
            <person name="Yu X."/>
            <person name="Hao Y."/>
            <person name="Huang J."/>
            <person name="Zhao X.W."/>
            <person name="Ke S."/>
            <person name="Chen Y.Y."/>
            <person name="Wu W.L."/>
            <person name="Hsu J.L."/>
            <person name="Lin Y.F."/>
            <person name="Huang M.D."/>
            <person name="Li C.Y."/>
            <person name="Huang L."/>
            <person name="Wang Z.W."/>
            <person name="Zhao X."/>
            <person name="Zhong W.Y."/>
            <person name="Peng D.H."/>
            <person name="Ahmad S."/>
            <person name="Lan S."/>
            <person name="Zhang J.S."/>
            <person name="Tsai W.C."/>
            <person name="Van de Peer Y."/>
            <person name="Liu Z.J."/>
        </authorList>
    </citation>
    <scope>NUCLEOTIDE SEQUENCE</scope>
    <source>
        <strain evidence="6">SCP</strain>
    </source>
</reference>
<comment type="caution">
    <text evidence="6">The sequence shown here is derived from an EMBL/GenBank/DDBJ whole genome shotgun (WGS) entry which is preliminary data.</text>
</comment>
<dbReference type="SUPFAM" id="SSF49373">
    <property type="entry name" value="Invasin/intimin cell-adhesion fragments"/>
    <property type="match status" value="1"/>
</dbReference>
<feature type="domain" description="NUP210 Ig-like" evidence="3">
    <location>
        <begin position="488"/>
        <end position="584"/>
    </location>
</feature>
<evidence type="ECO:0000259" key="3">
    <source>
        <dbReference type="Pfam" id="PF22962"/>
    </source>
</evidence>
<evidence type="ECO:0000259" key="5">
    <source>
        <dbReference type="Pfam" id="PF24427"/>
    </source>
</evidence>
<organism evidence="6 7">
    <name type="scientific">Acorus gramineus</name>
    <name type="common">Dwarf sweet flag</name>
    <dbReference type="NCBI Taxonomy" id="55184"/>
    <lineage>
        <taxon>Eukaryota</taxon>
        <taxon>Viridiplantae</taxon>
        <taxon>Streptophyta</taxon>
        <taxon>Embryophyta</taxon>
        <taxon>Tracheophyta</taxon>
        <taxon>Spermatophyta</taxon>
        <taxon>Magnoliopsida</taxon>
        <taxon>Liliopsida</taxon>
        <taxon>Acoraceae</taxon>
        <taxon>Acorus</taxon>
    </lineage>
</organism>
<evidence type="ECO:0000256" key="1">
    <source>
        <dbReference type="SAM" id="MobiDB-lite"/>
    </source>
</evidence>
<dbReference type="InterPro" id="IPR055097">
    <property type="entry name" value="Ig_NUP210_2nd"/>
</dbReference>
<dbReference type="Pfam" id="PF22969">
    <property type="entry name" value="Ig_NUP210_2nd"/>
    <property type="match status" value="1"/>
</dbReference>
<evidence type="ECO:0000313" key="7">
    <source>
        <dbReference type="Proteomes" id="UP001179952"/>
    </source>
</evidence>
<dbReference type="Proteomes" id="UP001179952">
    <property type="component" value="Unassembled WGS sequence"/>
</dbReference>
<dbReference type="Pfam" id="PF24427">
    <property type="entry name" value="Ig_GP210_16th"/>
    <property type="match status" value="1"/>
</dbReference>
<keyword evidence="2" id="KW-1133">Transmembrane helix</keyword>
<dbReference type="Pfam" id="PF22962">
    <property type="entry name" value="Ig_NUP210_7th"/>
    <property type="match status" value="1"/>
</dbReference>
<gene>
    <name evidence="6" type="ORF">QJS04_geneDACA004404</name>
</gene>
<keyword evidence="2" id="KW-0812">Transmembrane</keyword>
<keyword evidence="7" id="KW-1185">Reference proteome</keyword>
<feature type="transmembrane region" description="Helical" evidence="2">
    <location>
        <begin position="1308"/>
        <end position="1329"/>
    </location>
</feature>
<dbReference type="InterPro" id="IPR056233">
    <property type="entry name" value="Ig_GP210_16th"/>
</dbReference>
<sequence>MNSSPFDRSWDHHDILSVQPDYNGTRCSTSARLISIAPYSVKLDLDGLATLRVRAFDDEDNVFSSLVGLQFLWQLTPRSSEIDQVKHHLIHIPLKDTPLSDCGGICGDLDTQIKLEDRGIGSDLYVVKGIEIGHENVTVGLLEPHFEHVVHQIALTVAEAMSLDPPSPVFVIIGALVHYNLRVIRQNTPQAIDLPSPYHRWSASNASVVEVDSMMGSAYARSLGDASVIVEDTRVAGHMQLSSMHVVLPDRLCLFIMPVTDAHEPLEGAKSIPSTIAWYVIAGQQYVIHTEIFSHENKILITENDDLKWEYNMSKYWDAFPVSSDIATRHGWQRSIFLKPVSPGHGNLTATLTYHNGNQQRDILKVVQDIVICSQVKFCIEETNEYSRIIRLPWAPGVHQEVELMAAGGCARTSKDYNWFSSDIAIVSVSTMGLIRAKRLGQARIKVSSVFDILNYDEVGNGNQFGGYSNDFSGTQALSQDINVAKLDVLYLVPGTRMDVLLFGGPERWDQEVQYVENVEIFGEENQPLTAGVFVKQASSGWRTYRIFCQTLGNFKLVFSRGNLVGDDHPVPAIEKVSLPLTCSFPSSITMIVNEHVNTLEVIESAKEADRGPGRVHTSPIVVANGCTIRVAAVGVHISGKAFANSSSLYLRWELKGCEDLAHWNDSDSFGRPEASWERFLSLRSSPGSCTIRATVTEFSEVMIGELFEKESLLLESPESILTDAVHLQLVSSLRVLPASVLLFYDPEAKVNLSINGGTCILDAVVNDTHVAEIIQHPASVRCLNLLLGARGLGTALVIVYDIGLSPPVSASSLVKVADIDWVKLILPDELSIMKGTMKAIDILVGTKNGDIFDSSQMPFYAMFMILISTFKCWKMKLTLSYTMWTLDVNDNMKIMMKYVYMNIHVHLEEEILQLVNKDGSARLDDGIHEPNFVISAESLGFTTLYLLINSRSAGKTKVSVTFSCDFFSVTTPPISYNAVESVRVVSDPPLALGIPITWVLPPFYTTSDLLPPLSRSYGTPGKHKQNIVYSLLKSCKKDDVVPASSINGSKIITKESNDIFCIQAEDRTTGRTEIASCVRVAEAMNIGRSLVRVSINKKPEKADYILVTVGVQICPQNPMLHVGHRVNFSLTGDGKTGLMWGQWSSTNKSVISLDKLSGEAHALGEGSTQAVGNNINLLFDCRVDPPFVGYAKAWSDLTTGYSSCLFFPYSPKHLLNLKPDCNKSVITIMGNTDVEIHWNRRDLMSVSLIRKDDHGIGSYVEYEVVKILKYESFTDKITITLPATGQKAEINVNYISDERQESDLKSYFIWGSTIITAVAISIFCMSNLCSRPNRARQRAPTSSTAVEPRTPDHHVSSGTPTRFPRTPQPLVEYARRTIDETPQYNRMGRRFDLQNTY</sequence>
<name>A0AAV9B531_ACOGR</name>